<comment type="similarity">
    <text evidence="2 3">Belongs to the DegT/DnrJ/EryC1 family.</text>
</comment>
<dbReference type="PANTHER" id="PTHR30244">
    <property type="entry name" value="TRANSAMINASE"/>
    <property type="match status" value="1"/>
</dbReference>
<evidence type="ECO:0000256" key="1">
    <source>
        <dbReference type="ARBA" id="ARBA00022898"/>
    </source>
</evidence>
<dbReference type="InterPro" id="IPR015424">
    <property type="entry name" value="PyrdxlP-dep_Trfase"/>
</dbReference>
<proteinExistence type="inferred from homology"/>
<dbReference type="Gene3D" id="3.40.640.10">
    <property type="entry name" value="Type I PLP-dependent aspartate aminotransferase-like (Major domain)"/>
    <property type="match status" value="1"/>
</dbReference>
<sequence length="369" mass="39873">MTVQTNNMIPWAEPTLWGREEEYAVDALRSTWISGGIYVDRLERDFARYADARQVLAVANGTAALHLAYLAADIGVGDEVIVPGFAFMAAANMARMVGATPVFADIDPATWCISAETVAPLITSRTKAIVPVHTYGNVCALEPLLALGAEHGVLVIEDAAESIGSKYRGRMSGTIAPIGTYSFHATKTITTGEGGAVTTSNDAFAARMRLYRSHGMAQTRYLHEVAGHNFRLTNLQAAIGCAQLEQIDRIVAKRAEVWSRYRARLLALPGVEMQVIETDVDPVMWAVGVRLNYAHFPQGRDAVMNLMMASGIETRPGFYPASAMPHLYGPQLLPISDALAASILVLPSSPSLEVAHIDRICDALASFAR</sequence>
<dbReference type="GO" id="GO:0008483">
    <property type="term" value="F:transaminase activity"/>
    <property type="evidence" value="ECO:0007669"/>
    <property type="project" value="UniProtKB-KW"/>
</dbReference>
<evidence type="ECO:0000313" key="4">
    <source>
        <dbReference type="EMBL" id="MFK2879002.1"/>
    </source>
</evidence>
<gene>
    <name evidence="4" type="ORF">ISP25_18195</name>
</gene>
<dbReference type="InterPro" id="IPR000653">
    <property type="entry name" value="DegT/StrS_aminotransferase"/>
</dbReference>
<evidence type="ECO:0000256" key="3">
    <source>
        <dbReference type="RuleBase" id="RU004508"/>
    </source>
</evidence>
<dbReference type="InterPro" id="IPR015422">
    <property type="entry name" value="PyrdxlP-dep_Trfase_small"/>
</dbReference>
<dbReference type="PIRSF" id="PIRSF000390">
    <property type="entry name" value="PLP_StrS"/>
    <property type="match status" value="1"/>
</dbReference>
<dbReference type="InterPro" id="IPR015421">
    <property type="entry name" value="PyrdxlP-dep_Trfase_major"/>
</dbReference>
<dbReference type="RefSeq" id="WP_404615888.1">
    <property type="nucleotide sequence ID" value="NZ_JADIKK010000008.1"/>
</dbReference>
<evidence type="ECO:0000256" key="2">
    <source>
        <dbReference type="ARBA" id="ARBA00037999"/>
    </source>
</evidence>
<comment type="caution">
    <text evidence="4">The sequence shown here is derived from an EMBL/GenBank/DDBJ whole genome shotgun (WGS) entry which is preliminary data.</text>
</comment>
<dbReference type="EMBL" id="JADIKK010000008">
    <property type="protein sequence ID" value="MFK2879002.1"/>
    <property type="molecule type" value="Genomic_DNA"/>
</dbReference>
<name>A0ABW8JAB3_9GAMM</name>
<keyword evidence="1 3" id="KW-0663">Pyridoxal phosphate</keyword>
<dbReference type="Pfam" id="PF01041">
    <property type="entry name" value="DegT_DnrJ_EryC1"/>
    <property type="match status" value="1"/>
</dbReference>
<dbReference type="SUPFAM" id="SSF53383">
    <property type="entry name" value="PLP-dependent transferases"/>
    <property type="match status" value="1"/>
</dbReference>
<organism evidence="4 5">
    <name type="scientific">Rhodanobacter hydrolyticus</name>
    <dbReference type="NCBI Taxonomy" id="2250595"/>
    <lineage>
        <taxon>Bacteria</taxon>
        <taxon>Pseudomonadati</taxon>
        <taxon>Pseudomonadota</taxon>
        <taxon>Gammaproteobacteria</taxon>
        <taxon>Lysobacterales</taxon>
        <taxon>Rhodanobacteraceae</taxon>
        <taxon>Rhodanobacter</taxon>
    </lineage>
</organism>
<dbReference type="Gene3D" id="3.90.1150.10">
    <property type="entry name" value="Aspartate Aminotransferase, domain 1"/>
    <property type="match status" value="1"/>
</dbReference>
<keyword evidence="4" id="KW-0032">Aminotransferase</keyword>
<dbReference type="PANTHER" id="PTHR30244:SF34">
    <property type="entry name" value="DTDP-4-AMINO-4,6-DIDEOXYGALACTOSE TRANSAMINASE"/>
    <property type="match status" value="1"/>
</dbReference>
<keyword evidence="4" id="KW-0808">Transferase</keyword>
<reference evidence="4 5" key="1">
    <citation type="submission" date="2020-10" db="EMBL/GenBank/DDBJ databases">
        <title>Phylogeny of dyella-like bacteria.</title>
        <authorList>
            <person name="Fu J."/>
        </authorList>
    </citation>
    <scope>NUCLEOTIDE SEQUENCE [LARGE SCALE GENOMIC DNA]</scope>
    <source>
        <strain evidence="4 5">KACC 19113</strain>
    </source>
</reference>
<protein>
    <submittedName>
        <fullName evidence="4">DegT/DnrJ/EryC1/StrS family aminotransferase</fullName>
    </submittedName>
</protein>
<keyword evidence="5" id="KW-1185">Reference proteome</keyword>
<accession>A0ABW8JAB3</accession>
<evidence type="ECO:0000313" key="5">
    <source>
        <dbReference type="Proteomes" id="UP001620339"/>
    </source>
</evidence>
<dbReference type="Proteomes" id="UP001620339">
    <property type="component" value="Unassembled WGS sequence"/>
</dbReference>
<dbReference type="CDD" id="cd00616">
    <property type="entry name" value="AHBA_syn"/>
    <property type="match status" value="1"/>
</dbReference>